<evidence type="ECO:0000313" key="3">
    <source>
        <dbReference type="Proteomes" id="UP000001568"/>
    </source>
</evidence>
<reference evidence="2 3" key="1">
    <citation type="journal article" date="2007" name="Proc. Natl. Acad. Sci. U.S.A.">
        <title>The tiny eukaryote Ostreococcus provides genomic insights into the paradox of plankton speciation.</title>
        <authorList>
            <person name="Palenik B."/>
            <person name="Grimwood J."/>
            <person name="Aerts A."/>
            <person name="Rouze P."/>
            <person name="Salamov A."/>
            <person name="Putnam N."/>
            <person name="Dupont C."/>
            <person name="Jorgensen R."/>
            <person name="Derelle E."/>
            <person name="Rombauts S."/>
            <person name="Zhou K."/>
            <person name="Otillar R."/>
            <person name="Merchant S.S."/>
            <person name="Podell S."/>
            <person name="Gaasterland T."/>
            <person name="Napoli C."/>
            <person name="Gendler K."/>
            <person name="Manuell A."/>
            <person name="Tai V."/>
            <person name="Vallon O."/>
            <person name="Piganeau G."/>
            <person name="Jancek S."/>
            <person name="Heijde M."/>
            <person name="Jabbari K."/>
            <person name="Bowler C."/>
            <person name="Lohr M."/>
            <person name="Robbens S."/>
            <person name="Werner G."/>
            <person name="Dubchak I."/>
            <person name="Pazour G.J."/>
            <person name="Ren Q."/>
            <person name="Paulsen I."/>
            <person name="Delwiche C."/>
            <person name="Schmutz J."/>
            <person name="Rokhsar D."/>
            <person name="Van de Peer Y."/>
            <person name="Moreau H."/>
            <person name="Grigoriev I.V."/>
        </authorList>
    </citation>
    <scope>NUCLEOTIDE SEQUENCE [LARGE SCALE GENOMIC DNA]</scope>
    <source>
        <strain evidence="2 3">CCE9901</strain>
    </source>
</reference>
<dbReference type="EMBL" id="CP000600">
    <property type="protein sequence ID" value="ABP00808.1"/>
    <property type="molecule type" value="Genomic_DNA"/>
</dbReference>
<evidence type="ECO:0000313" key="2">
    <source>
        <dbReference type="EMBL" id="ABP00808.1"/>
    </source>
</evidence>
<protein>
    <submittedName>
        <fullName evidence="2">Uncharacterized protein</fullName>
    </submittedName>
</protein>
<name>A4SAT0_OSTLU</name>
<dbReference type="GeneID" id="5006549"/>
<dbReference type="AlphaFoldDB" id="A4SAT0"/>
<accession>A4SAT0</accession>
<dbReference type="RefSeq" id="XP_001422491.1">
    <property type="nucleotide sequence ID" value="XM_001422454.1"/>
</dbReference>
<dbReference type="Gramene" id="ABP00808">
    <property type="protein sequence ID" value="ABP00808"/>
    <property type="gene ID" value="OSTLU_29369"/>
</dbReference>
<feature type="compositionally biased region" description="Basic residues" evidence="1">
    <location>
        <begin position="35"/>
        <end position="44"/>
    </location>
</feature>
<organism evidence="2 3">
    <name type="scientific">Ostreococcus lucimarinus (strain CCE9901)</name>
    <dbReference type="NCBI Taxonomy" id="436017"/>
    <lineage>
        <taxon>Eukaryota</taxon>
        <taxon>Viridiplantae</taxon>
        <taxon>Chlorophyta</taxon>
        <taxon>Mamiellophyceae</taxon>
        <taxon>Mamiellales</taxon>
        <taxon>Bathycoccaceae</taxon>
        <taxon>Ostreococcus</taxon>
    </lineage>
</organism>
<dbReference type="Proteomes" id="UP000001568">
    <property type="component" value="Chromosome 20"/>
</dbReference>
<evidence type="ECO:0000256" key="1">
    <source>
        <dbReference type="SAM" id="MobiDB-lite"/>
    </source>
</evidence>
<dbReference type="HOGENOM" id="CLU_1910172_0_0_1"/>
<keyword evidence="3" id="KW-1185">Reference proteome</keyword>
<feature type="region of interest" description="Disordered" evidence="1">
    <location>
        <begin position="15"/>
        <end position="73"/>
    </location>
</feature>
<sequence>MAAMLDQSLDAMIKDAAKATPKRRNAKKSANVKVGGKKNARSAMKKTNAGPTPMAVGGVKKTKNNKKKPARSNAATAMAVDGMMRGGGGRQANAQAGGRTKLVVGNLDFKVNDRDIKVRRRATLAWEGPSVRA</sequence>
<dbReference type="KEGG" id="olu:OSTLU_29369"/>
<proteinExistence type="predicted"/>
<feature type="compositionally biased region" description="Basic residues" evidence="1">
    <location>
        <begin position="60"/>
        <end position="70"/>
    </location>
</feature>
<gene>
    <name evidence="2" type="ORF">OSTLU_29369</name>
</gene>